<dbReference type="InterPro" id="IPR007029">
    <property type="entry name" value="YHS_dom"/>
</dbReference>
<gene>
    <name evidence="3" type="ORF">ACFPPC_12825</name>
</gene>
<organism evidence="3 4">
    <name type="scientific">Bosea vestrisii</name>
    <dbReference type="NCBI Taxonomy" id="151416"/>
    <lineage>
        <taxon>Bacteria</taxon>
        <taxon>Pseudomonadati</taxon>
        <taxon>Pseudomonadota</taxon>
        <taxon>Alphaproteobacteria</taxon>
        <taxon>Hyphomicrobiales</taxon>
        <taxon>Boseaceae</taxon>
        <taxon>Bosea</taxon>
    </lineage>
</organism>
<dbReference type="Pfam" id="PF04945">
    <property type="entry name" value="YHS"/>
    <property type="match status" value="1"/>
</dbReference>
<evidence type="ECO:0000256" key="1">
    <source>
        <dbReference type="SAM" id="MobiDB-lite"/>
    </source>
</evidence>
<dbReference type="InterPro" id="IPR009078">
    <property type="entry name" value="Ferritin-like_SF"/>
</dbReference>
<dbReference type="Gene3D" id="1.10.620.20">
    <property type="entry name" value="Ribonucleotide Reductase, subunit A"/>
    <property type="match status" value="1"/>
</dbReference>
<dbReference type="SMART" id="SM00746">
    <property type="entry name" value="TRASH"/>
    <property type="match status" value="1"/>
</dbReference>
<feature type="region of interest" description="Disordered" evidence="1">
    <location>
        <begin position="1"/>
        <end position="41"/>
    </location>
</feature>
<feature type="compositionally biased region" description="Polar residues" evidence="1">
    <location>
        <begin position="103"/>
        <end position="120"/>
    </location>
</feature>
<dbReference type="InterPro" id="IPR012348">
    <property type="entry name" value="RNR-like"/>
</dbReference>
<protein>
    <submittedName>
        <fullName evidence="3">YHS domain-containing protein</fullName>
    </submittedName>
</protein>
<comment type="caution">
    <text evidence="3">The sequence shown here is derived from an EMBL/GenBank/DDBJ whole genome shotgun (WGS) entry which is preliminary data.</text>
</comment>
<evidence type="ECO:0000259" key="2">
    <source>
        <dbReference type="SMART" id="SM00746"/>
    </source>
</evidence>
<dbReference type="InterPro" id="IPR011017">
    <property type="entry name" value="TRASH_dom"/>
</dbReference>
<reference evidence="4" key="1">
    <citation type="journal article" date="2019" name="Int. J. Syst. Evol. Microbiol.">
        <title>The Global Catalogue of Microorganisms (GCM) 10K type strain sequencing project: providing services to taxonomists for standard genome sequencing and annotation.</title>
        <authorList>
            <consortium name="The Broad Institute Genomics Platform"/>
            <consortium name="The Broad Institute Genome Sequencing Center for Infectious Disease"/>
            <person name="Wu L."/>
            <person name="Ma J."/>
        </authorList>
    </citation>
    <scope>NUCLEOTIDE SEQUENCE [LARGE SCALE GENOMIC DNA]</scope>
    <source>
        <strain evidence="4">CGMCC 1.16326</strain>
    </source>
</reference>
<feature type="compositionally biased region" description="Basic and acidic residues" evidence="1">
    <location>
        <begin position="84"/>
        <end position="101"/>
    </location>
</feature>
<accession>A0ABW0HC72</accession>
<dbReference type="RefSeq" id="WP_377008516.1">
    <property type="nucleotide sequence ID" value="NZ_JBHSLV010000020.1"/>
</dbReference>
<keyword evidence="4" id="KW-1185">Reference proteome</keyword>
<evidence type="ECO:0000313" key="3">
    <source>
        <dbReference type="EMBL" id="MFC5393524.1"/>
    </source>
</evidence>
<feature type="domain" description="TRASH" evidence="2">
    <location>
        <begin position="38"/>
        <end position="76"/>
    </location>
</feature>
<name>A0ABW0HC72_9HYPH</name>
<feature type="region of interest" description="Disordered" evidence="1">
    <location>
        <begin position="83"/>
        <end position="120"/>
    </location>
</feature>
<sequence length="120" mass="12988">MADDDQKSERAAEVTGAHGHHHHHEPDGETPSGHVDHDPVCGMVVDPARTAHKAEYEGERYAFCSAGCKAKFDADPVHYGARVAHAEPHHEGAATHGDHSHPRVQTQSTTSMRLMSVSGR</sequence>
<feature type="compositionally biased region" description="Basic and acidic residues" evidence="1">
    <location>
        <begin position="1"/>
        <end position="12"/>
    </location>
</feature>
<dbReference type="Proteomes" id="UP001596104">
    <property type="component" value="Unassembled WGS sequence"/>
</dbReference>
<proteinExistence type="predicted"/>
<evidence type="ECO:0000313" key="4">
    <source>
        <dbReference type="Proteomes" id="UP001596104"/>
    </source>
</evidence>
<dbReference type="SUPFAM" id="SSF47240">
    <property type="entry name" value="Ferritin-like"/>
    <property type="match status" value="1"/>
</dbReference>
<dbReference type="EMBL" id="JBHSLV010000020">
    <property type="protein sequence ID" value="MFC5393524.1"/>
    <property type="molecule type" value="Genomic_DNA"/>
</dbReference>